<dbReference type="OrthoDB" id="358955at2"/>
<gene>
    <name evidence="1" type="ordered locus">Spirs_0543</name>
</gene>
<evidence type="ECO:0000313" key="1">
    <source>
        <dbReference type="EMBL" id="ADK79688.1"/>
    </source>
</evidence>
<evidence type="ECO:0000313" key="2">
    <source>
        <dbReference type="Proteomes" id="UP000002318"/>
    </source>
</evidence>
<dbReference type="RefSeq" id="WP_013253152.1">
    <property type="nucleotide sequence ID" value="NC_014364.1"/>
</dbReference>
<dbReference type="KEGG" id="ssm:Spirs_0543"/>
<reference evidence="1 2" key="1">
    <citation type="journal article" date="2010" name="Stand. Genomic Sci.">
        <title>Complete genome sequence of Spirochaeta smaragdinae type strain (SEBR 4228).</title>
        <authorList>
            <person name="Mavromatis K."/>
            <person name="Yasawong M."/>
            <person name="Chertkov O."/>
            <person name="Lapidus A."/>
            <person name="Lucas S."/>
            <person name="Nolan M."/>
            <person name="Del Rio T.G."/>
            <person name="Tice H."/>
            <person name="Cheng J.F."/>
            <person name="Pitluck S."/>
            <person name="Liolios K."/>
            <person name="Ivanova N."/>
            <person name="Tapia R."/>
            <person name="Han C."/>
            <person name="Bruce D."/>
            <person name="Goodwin L."/>
            <person name="Pati A."/>
            <person name="Chen A."/>
            <person name="Palaniappan K."/>
            <person name="Land M."/>
            <person name="Hauser L."/>
            <person name="Chang Y.J."/>
            <person name="Jeffries C.D."/>
            <person name="Detter J.C."/>
            <person name="Rohde M."/>
            <person name="Brambilla E."/>
            <person name="Spring S."/>
            <person name="Goker M."/>
            <person name="Sikorski J."/>
            <person name="Woyke T."/>
            <person name="Bristow J."/>
            <person name="Eisen J.A."/>
            <person name="Markowitz V."/>
            <person name="Hugenholtz P."/>
            <person name="Klenk H.P."/>
            <person name="Kyrpides N.C."/>
        </authorList>
    </citation>
    <scope>NUCLEOTIDE SEQUENCE [LARGE SCALE GENOMIC DNA]</scope>
    <source>
        <strain evidence="2">DSM 11293 / JCM 15392 / SEBR 4228</strain>
    </source>
</reference>
<name>E1RBF8_SEDSS</name>
<dbReference type="EMBL" id="CP002116">
    <property type="protein sequence ID" value="ADK79688.1"/>
    <property type="molecule type" value="Genomic_DNA"/>
</dbReference>
<proteinExistence type="predicted"/>
<dbReference type="Proteomes" id="UP000002318">
    <property type="component" value="Chromosome"/>
</dbReference>
<dbReference type="STRING" id="573413.Spirs_0543"/>
<dbReference type="AlphaFoldDB" id="E1RBF8"/>
<dbReference type="eggNOG" id="ENOG5033ZN2">
    <property type="taxonomic scope" value="Bacteria"/>
</dbReference>
<organism evidence="1 2">
    <name type="scientific">Sediminispirochaeta smaragdinae (strain DSM 11293 / JCM 15392 / SEBR 4228)</name>
    <name type="common">Spirochaeta smaragdinae</name>
    <dbReference type="NCBI Taxonomy" id="573413"/>
    <lineage>
        <taxon>Bacteria</taxon>
        <taxon>Pseudomonadati</taxon>
        <taxon>Spirochaetota</taxon>
        <taxon>Spirochaetia</taxon>
        <taxon>Spirochaetales</taxon>
        <taxon>Spirochaetaceae</taxon>
        <taxon>Sediminispirochaeta</taxon>
    </lineage>
</organism>
<keyword evidence="2" id="KW-1185">Reference proteome</keyword>
<sequence length="303" mass="35420">MDVPNRISKQPAVWGAFIFMTRKKSFKASFRVIHVIARHFFLLQFARKLRLIKTPVVDVDHPLDRKIPFSPKHVKLYLSFTYLWIRSLLFLYREFGEPVLQDISDYVDGISELYLESAKVYRRCMSTTDRPKHVGGPYFRLIHLSDPHLLCVPSLHVEIVSYNFHKICDIIDRYAEDPTRYENEKHYLWEQAISITDSILFLKQHSVNCVAAGLFVLSSGKSRVSPELARKVITHLLSKPDNGIEAEEEIRNYIMALYNRFEEEGKKQPFDKVLLNFLYTYRNAAADIQSNEKSESKVKVQVF</sequence>
<protein>
    <submittedName>
        <fullName evidence="1">Uncharacterized protein</fullName>
    </submittedName>
</protein>
<accession>E1RBF8</accession>
<dbReference type="HOGENOM" id="CLU_905961_0_0_12"/>